<dbReference type="PANTHER" id="PTHR40516:SF1">
    <property type="entry name" value="ANTITOXIN CHPS-RELATED"/>
    <property type="match status" value="1"/>
</dbReference>
<dbReference type="Pfam" id="PF04014">
    <property type="entry name" value="MazE_antitoxin"/>
    <property type="match status" value="1"/>
</dbReference>
<sequence length="91" mass="10023">MSTATLTKWGNSQGVIIPKPLAHEAGLALGDTVDLSVKEGNIIISPVVRRTTKVTMDELLENWNGTYEPPDDYPTIGNEIDWGEPSENEVW</sequence>
<proteinExistence type="predicted"/>
<dbReference type="GO" id="GO:0003677">
    <property type="term" value="F:DNA binding"/>
    <property type="evidence" value="ECO:0007669"/>
    <property type="project" value="UniProtKB-UniRule"/>
</dbReference>
<dbReference type="Gene3D" id="2.10.260.10">
    <property type="match status" value="1"/>
</dbReference>
<evidence type="ECO:0000313" key="5">
    <source>
        <dbReference type="Proteomes" id="UP000442535"/>
    </source>
</evidence>
<evidence type="ECO:0000313" key="4">
    <source>
        <dbReference type="EMBL" id="MST49247.1"/>
    </source>
</evidence>
<dbReference type="EMBL" id="VUMY01000004">
    <property type="protein sequence ID" value="MST49247.1"/>
    <property type="molecule type" value="Genomic_DNA"/>
</dbReference>
<keyword evidence="5" id="KW-1185">Reference proteome</keyword>
<feature type="compositionally biased region" description="Acidic residues" evidence="2">
    <location>
        <begin position="81"/>
        <end position="91"/>
    </location>
</feature>
<dbReference type="InterPro" id="IPR007159">
    <property type="entry name" value="SpoVT-AbrB_dom"/>
</dbReference>
<dbReference type="PANTHER" id="PTHR40516">
    <property type="entry name" value="ANTITOXIN CHPS-RELATED"/>
    <property type="match status" value="1"/>
</dbReference>
<dbReference type="Proteomes" id="UP000442535">
    <property type="component" value="Unassembled WGS sequence"/>
</dbReference>
<dbReference type="SMART" id="SM00966">
    <property type="entry name" value="SpoVT_AbrB"/>
    <property type="match status" value="1"/>
</dbReference>
<evidence type="ECO:0000256" key="1">
    <source>
        <dbReference type="PROSITE-ProRule" id="PRU01076"/>
    </source>
</evidence>
<dbReference type="InterPro" id="IPR039052">
    <property type="entry name" value="Antitox_PemI-like"/>
</dbReference>
<feature type="region of interest" description="Disordered" evidence="2">
    <location>
        <begin position="70"/>
        <end position="91"/>
    </location>
</feature>
<dbReference type="InterPro" id="IPR037914">
    <property type="entry name" value="SpoVT-AbrB_sf"/>
</dbReference>
<dbReference type="PROSITE" id="PS51740">
    <property type="entry name" value="SPOVT_ABRB"/>
    <property type="match status" value="1"/>
</dbReference>
<dbReference type="GO" id="GO:0097351">
    <property type="term" value="F:toxin sequestering activity"/>
    <property type="evidence" value="ECO:0007669"/>
    <property type="project" value="InterPro"/>
</dbReference>
<dbReference type="SUPFAM" id="SSF89447">
    <property type="entry name" value="AbrB/MazE/MraZ-like"/>
    <property type="match status" value="1"/>
</dbReference>
<dbReference type="AlphaFoldDB" id="A0A7K0K177"/>
<protein>
    <submittedName>
        <fullName evidence="4">AbrB/MazE/SpoVT family DNA-binding domain-containing protein</fullName>
    </submittedName>
</protein>
<dbReference type="RefSeq" id="WP_154543691.1">
    <property type="nucleotide sequence ID" value="NZ_JAQYQY010000025.1"/>
</dbReference>
<comment type="caution">
    <text evidence="4">The sequence shown here is derived from an EMBL/GenBank/DDBJ whole genome shotgun (WGS) entry which is preliminary data.</text>
</comment>
<name>A0A7K0K177_9ACTO</name>
<reference evidence="4 5" key="1">
    <citation type="submission" date="2019-08" db="EMBL/GenBank/DDBJ databases">
        <title>In-depth cultivation of the pig gut microbiome towards novel bacterial diversity and tailored functional studies.</title>
        <authorList>
            <person name="Wylensek D."/>
            <person name="Hitch T.C.A."/>
            <person name="Clavel T."/>
        </authorList>
    </citation>
    <scope>NUCLEOTIDE SEQUENCE [LARGE SCALE GENOMIC DNA]</scope>
    <source>
        <strain evidence="4 5">RF-GAM-744-WT-7</strain>
    </source>
</reference>
<evidence type="ECO:0000259" key="3">
    <source>
        <dbReference type="PROSITE" id="PS51740"/>
    </source>
</evidence>
<evidence type="ECO:0000256" key="2">
    <source>
        <dbReference type="SAM" id="MobiDB-lite"/>
    </source>
</evidence>
<gene>
    <name evidence="4" type="ORF">FYJ63_03165</name>
</gene>
<accession>A0A7K0K177</accession>
<feature type="domain" description="SpoVT-AbrB" evidence="3">
    <location>
        <begin position="4"/>
        <end position="49"/>
    </location>
</feature>
<organism evidence="4 5">
    <name type="scientific">Mobiluncus porci</name>
    <dbReference type="NCBI Taxonomy" id="2652278"/>
    <lineage>
        <taxon>Bacteria</taxon>
        <taxon>Bacillati</taxon>
        <taxon>Actinomycetota</taxon>
        <taxon>Actinomycetes</taxon>
        <taxon>Actinomycetales</taxon>
        <taxon>Actinomycetaceae</taxon>
        <taxon>Mobiluncus</taxon>
    </lineage>
</organism>
<keyword evidence="1 4" id="KW-0238">DNA-binding</keyword>